<reference evidence="2" key="1">
    <citation type="submission" date="2025-08" db="UniProtKB">
        <authorList>
            <consortium name="RefSeq"/>
        </authorList>
    </citation>
    <scope>IDENTIFICATION</scope>
    <source>
        <tissue evidence="2">Whole body</tissue>
    </source>
</reference>
<dbReference type="Proteomes" id="UP000694846">
    <property type="component" value="Unplaced"/>
</dbReference>
<dbReference type="GO" id="GO:0003676">
    <property type="term" value="F:nucleic acid binding"/>
    <property type="evidence" value="ECO:0007669"/>
    <property type="project" value="InterPro"/>
</dbReference>
<dbReference type="InterPro" id="IPR036397">
    <property type="entry name" value="RNaseH_sf"/>
</dbReference>
<organism evidence="1 2">
    <name type="scientific">Sipha flava</name>
    <name type="common">yellow sugarcane aphid</name>
    <dbReference type="NCBI Taxonomy" id="143950"/>
    <lineage>
        <taxon>Eukaryota</taxon>
        <taxon>Metazoa</taxon>
        <taxon>Ecdysozoa</taxon>
        <taxon>Arthropoda</taxon>
        <taxon>Hexapoda</taxon>
        <taxon>Insecta</taxon>
        <taxon>Pterygota</taxon>
        <taxon>Neoptera</taxon>
        <taxon>Paraneoptera</taxon>
        <taxon>Hemiptera</taxon>
        <taxon>Sternorrhyncha</taxon>
        <taxon>Aphidomorpha</taxon>
        <taxon>Aphidoidea</taxon>
        <taxon>Aphididae</taxon>
        <taxon>Sipha</taxon>
    </lineage>
</organism>
<dbReference type="Gene3D" id="3.30.420.10">
    <property type="entry name" value="Ribonuclease H-like superfamily/Ribonuclease H"/>
    <property type="match status" value="1"/>
</dbReference>
<evidence type="ECO:0000313" key="2">
    <source>
        <dbReference type="RefSeq" id="XP_025420232.1"/>
    </source>
</evidence>
<evidence type="ECO:0000313" key="1">
    <source>
        <dbReference type="Proteomes" id="UP000694846"/>
    </source>
</evidence>
<proteinExistence type="predicted"/>
<dbReference type="GeneID" id="112690436"/>
<accession>A0A8B8GBY4</accession>
<dbReference type="OrthoDB" id="6576283at2759"/>
<dbReference type="RefSeq" id="XP_025420232.1">
    <property type="nucleotide sequence ID" value="XM_025564447.1"/>
</dbReference>
<dbReference type="InterPro" id="IPR012337">
    <property type="entry name" value="RNaseH-like_sf"/>
</dbReference>
<dbReference type="AlphaFoldDB" id="A0A8B8GBY4"/>
<dbReference type="SUPFAM" id="SSF53098">
    <property type="entry name" value="Ribonuclease H-like"/>
    <property type="match status" value="1"/>
</dbReference>
<sequence length="344" mass="39230">MEPDKEMRTKFDEAVATLLKQKFKATNGFLSADKYERRLREVKRTRMALRTAGEKAMTAKDLRMVRKYDVTVDADGRERLVKLPAGTECVTNEQLFDVLHKAHLDVGHGGRNRMVTELKARYSNVTKEAVMTYLKLCTHCARHNPWAVASHFSRDHVSRGRIELIDMQERVYDDYRFVVTHRDHATKFVHLIAVRSLRPDEVAHGLLDVYAAFGVPTVLESMCGSEYVGSVIDHIRSVWQWAAIEYAVPESCSRSMDLERILKMLDAWEVAENCYNWPLALKSVQLQTNCQVHPAIGMTPYQAMFGYPPKNYSYSLSSSDHTYNDSNAAAVNSNDDGYEATTSY</sequence>
<name>A0A8B8GBY4_9HEMI</name>
<gene>
    <name evidence="2" type="primary">LOC112690436</name>
</gene>
<protein>
    <submittedName>
        <fullName evidence="2">KRAB-A domain-containing protein 2-like</fullName>
    </submittedName>
</protein>
<keyword evidence="1" id="KW-1185">Reference proteome</keyword>